<sequence>EAPCLPSETDVDYVSKENIAERTGVKDAEACRTSCEREPRCGAWTWGTEDGPSAMVQICFLKPQDPETWRYPQAGVVSGRPCRSIQASPALDARQLRRGARSGGGVAAQLDGFGPNARKDSGDGGGRLGDRVASAVQQG</sequence>
<evidence type="ECO:0000256" key="3">
    <source>
        <dbReference type="SAM" id="MobiDB-lite"/>
    </source>
</evidence>
<evidence type="ECO:0000313" key="5">
    <source>
        <dbReference type="EMBL" id="CAK0892538.1"/>
    </source>
</evidence>
<reference evidence="5" key="1">
    <citation type="submission" date="2023-10" db="EMBL/GenBank/DDBJ databases">
        <authorList>
            <person name="Chen Y."/>
            <person name="Shah S."/>
            <person name="Dougan E. K."/>
            <person name="Thang M."/>
            <person name="Chan C."/>
        </authorList>
    </citation>
    <scope>NUCLEOTIDE SEQUENCE [LARGE SCALE GENOMIC DNA]</scope>
</reference>
<evidence type="ECO:0000256" key="2">
    <source>
        <dbReference type="ARBA" id="ARBA00023157"/>
    </source>
</evidence>
<name>A0ABN9X3S1_9DINO</name>
<accession>A0ABN9X3S1</accession>
<dbReference type="InterPro" id="IPR000177">
    <property type="entry name" value="Apple"/>
</dbReference>
<dbReference type="EMBL" id="CAUYUJ010019623">
    <property type="protein sequence ID" value="CAK0892538.1"/>
    <property type="molecule type" value="Genomic_DNA"/>
</dbReference>
<dbReference type="SUPFAM" id="SSF57414">
    <property type="entry name" value="Hairpin loop containing domain-like"/>
    <property type="match status" value="1"/>
</dbReference>
<dbReference type="SMART" id="SM00223">
    <property type="entry name" value="APPLE"/>
    <property type="match status" value="1"/>
</dbReference>
<keyword evidence="6" id="KW-1185">Reference proteome</keyword>
<dbReference type="InterPro" id="IPR003609">
    <property type="entry name" value="Pan_app"/>
</dbReference>
<dbReference type="Proteomes" id="UP001189429">
    <property type="component" value="Unassembled WGS sequence"/>
</dbReference>
<protein>
    <recommendedName>
        <fullName evidence="4">Apple domain-containing protein</fullName>
    </recommendedName>
</protein>
<feature type="non-terminal residue" evidence="5">
    <location>
        <position position="1"/>
    </location>
</feature>
<evidence type="ECO:0000256" key="1">
    <source>
        <dbReference type="ARBA" id="ARBA00022737"/>
    </source>
</evidence>
<keyword evidence="2" id="KW-1015">Disulfide bond</keyword>
<evidence type="ECO:0000259" key="4">
    <source>
        <dbReference type="SMART" id="SM00223"/>
    </source>
</evidence>
<organism evidence="5 6">
    <name type="scientific">Prorocentrum cordatum</name>
    <dbReference type="NCBI Taxonomy" id="2364126"/>
    <lineage>
        <taxon>Eukaryota</taxon>
        <taxon>Sar</taxon>
        <taxon>Alveolata</taxon>
        <taxon>Dinophyceae</taxon>
        <taxon>Prorocentrales</taxon>
        <taxon>Prorocentraceae</taxon>
        <taxon>Prorocentrum</taxon>
    </lineage>
</organism>
<comment type="caution">
    <text evidence="5">The sequence shown here is derived from an EMBL/GenBank/DDBJ whole genome shotgun (WGS) entry which is preliminary data.</text>
</comment>
<keyword evidence="1" id="KW-0677">Repeat</keyword>
<dbReference type="Pfam" id="PF14295">
    <property type="entry name" value="PAN_4"/>
    <property type="match status" value="1"/>
</dbReference>
<evidence type="ECO:0000313" key="6">
    <source>
        <dbReference type="Proteomes" id="UP001189429"/>
    </source>
</evidence>
<gene>
    <name evidence="5" type="ORF">PCOR1329_LOCUS72166</name>
</gene>
<dbReference type="Gene3D" id="3.50.4.10">
    <property type="entry name" value="Hepatocyte Growth Factor"/>
    <property type="match status" value="1"/>
</dbReference>
<feature type="domain" description="Apple" evidence="4">
    <location>
        <begin position="4"/>
        <end position="82"/>
    </location>
</feature>
<proteinExistence type="predicted"/>
<feature type="region of interest" description="Disordered" evidence="3">
    <location>
        <begin position="96"/>
        <end position="139"/>
    </location>
</feature>